<protein>
    <submittedName>
        <fullName evidence="1">Uncharacterized protein</fullName>
    </submittedName>
</protein>
<organism evidence="1 2">
    <name type="scientific">Chitinophaga varians</name>
    <dbReference type="NCBI Taxonomy" id="2202339"/>
    <lineage>
        <taxon>Bacteria</taxon>
        <taxon>Pseudomonadati</taxon>
        <taxon>Bacteroidota</taxon>
        <taxon>Chitinophagia</taxon>
        <taxon>Chitinophagales</taxon>
        <taxon>Chitinophagaceae</taxon>
        <taxon>Chitinophaga</taxon>
    </lineage>
</organism>
<proteinExistence type="predicted"/>
<reference evidence="1 2" key="1">
    <citation type="submission" date="2020-04" db="EMBL/GenBank/DDBJ databases">
        <authorList>
            <person name="Yin C."/>
        </authorList>
    </citation>
    <scope>NUCLEOTIDE SEQUENCE [LARGE SCALE GENOMIC DNA]</scope>
    <source>
        <strain evidence="1 2">Ae27</strain>
    </source>
</reference>
<gene>
    <name evidence="1" type="ORF">HGH92_26750</name>
</gene>
<evidence type="ECO:0000313" key="1">
    <source>
        <dbReference type="EMBL" id="NLR67933.1"/>
    </source>
</evidence>
<evidence type="ECO:0000313" key="2">
    <source>
        <dbReference type="Proteomes" id="UP000570474"/>
    </source>
</evidence>
<keyword evidence="2" id="KW-1185">Reference proteome</keyword>
<dbReference type="Proteomes" id="UP000570474">
    <property type="component" value="Unassembled WGS sequence"/>
</dbReference>
<name>A0A847RXV7_9BACT</name>
<accession>A0A847RXV7</accession>
<dbReference type="EMBL" id="JABAIA010000003">
    <property type="protein sequence ID" value="NLR67933.1"/>
    <property type="molecule type" value="Genomic_DNA"/>
</dbReference>
<sequence length="344" mass="36212">MQNNISHKQSNQAPLYLTNFISFPYQSSQQDIPVTQFMALSPFSVKWSSNGTGYKLYANSNPNPIYTGTGTSFDIPQGFKHNTTLMLEASNAAGKLYAFLTIIISKPTLTPDSITVAGTMDNPSILTVQGTLYAKSTLTINGTLNLGNNNSFNDITVGATSNIRGKATLAQLTANAIAGGASITTDANCALTLQPNATVNKLDTTSVTASGSSNIADLTVNGNITANKASITMMGSWNLIKQGSAFGEMTITAGTDGLVLVYIDPDNCDAGTNATAVITYNGQQYSVNGVNLYQVQSNNALKQGYCCVPVQKGTSWQCSGSTSGNGQSPTIYVYWIPFGADKSS</sequence>
<comment type="caution">
    <text evidence="1">The sequence shown here is derived from an EMBL/GenBank/DDBJ whole genome shotgun (WGS) entry which is preliminary data.</text>
</comment>
<dbReference type="AlphaFoldDB" id="A0A847RXV7"/>
<dbReference type="RefSeq" id="WP_168873874.1">
    <property type="nucleotide sequence ID" value="NZ_JABAIA010000003.1"/>
</dbReference>